<keyword evidence="6 8" id="KW-1133">Transmembrane helix</keyword>
<comment type="similarity">
    <text evidence="2 8">Belongs to the nucleobase:cation symporter-2 (NCS2) (TC 2.A.40) family. Azg-like subfamily.</text>
</comment>
<evidence type="ECO:0000256" key="3">
    <source>
        <dbReference type="ARBA" id="ARBA00022448"/>
    </source>
</evidence>
<evidence type="ECO:0000256" key="5">
    <source>
        <dbReference type="ARBA" id="ARBA00022692"/>
    </source>
</evidence>
<keyword evidence="5 8" id="KW-0812">Transmembrane</keyword>
<dbReference type="PANTHER" id="PTHR43337">
    <property type="entry name" value="XANTHINE/URACIL PERMEASE C887.17-RELATED"/>
    <property type="match status" value="1"/>
</dbReference>
<feature type="transmembrane region" description="Helical" evidence="9">
    <location>
        <begin position="173"/>
        <end position="190"/>
    </location>
</feature>
<name>A0A7T0C5G0_9BACT</name>
<evidence type="ECO:0000313" key="10">
    <source>
        <dbReference type="EMBL" id="QPJ66867.1"/>
    </source>
</evidence>
<feature type="transmembrane region" description="Helical" evidence="9">
    <location>
        <begin position="97"/>
        <end position="120"/>
    </location>
</feature>
<evidence type="ECO:0000256" key="1">
    <source>
        <dbReference type="ARBA" id="ARBA00004651"/>
    </source>
</evidence>
<dbReference type="Proteomes" id="UP000594464">
    <property type="component" value="Chromosome"/>
</dbReference>
<evidence type="ECO:0000256" key="7">
    <source>
        <dbReference type="ARBA" id="ARBA00023136"/>
    </source>
</evidence>
<dbReference type="KEGG" id="nva:G3M78_13890"/>
<proteinExistence type="inferred from homology"/>
<feature type="transmembrane region" description="Helical" evidence="9">
    <location>
        <begin position="351"/>
        <end position="370"/>
    </location>
</feature>
<dbReference type="AlphaFoldDB" id="A0A7T0C5G0"/>
<evidence type="ECO:0000256" key="9">
    <source>
        <dbReference type="SAM" id="Phobius"/>
    </source>
</evidence>
<gene>
    <name evidence="10" type="ORF">G3M78_13890</name>
</gene>
<dbReference type="GO" id="GO:0005345">
    <property type="term" value="F:purine nucleobase transmembrane transporter activity"/>
    <property type="evidence" value="ECO:0007669"/>
    <property type="project" value="TreeGrafter"/>
</dbReference>
<keyword evidence="3 8" id="KW-0813">Transport</keyword>
<feature type="transmembrane region" description="Helical" evidence="9">
    <location>
        <begin position="236"/>
        <end position="263"/>
    </location>
</feature>
<sequence>METRLKRWFALEENGTNVGTEIRAGLTSFITASYIIFVQPAVLSQAGMDFGSVMTATCLASALGCLLMGLLANYPILLAPGMGINFYFTYTVVIGQGIPWETALGAVFISGILLIILTLLRVREAIIVLIPNAMKCGIAVGIGLFIAFIGMTQGGLVVDHPDALVQMGDLRDLPALFTLFGVTLMGALLYRKTPGAILIGLLVLTALAVPLGLAEFKGIISSPPGIGGTWMKMELGAAFDLGIVTIIAVFVFVDIFDTAGTLVGVGQQGGFIKDGKLPRAQRALLPDAVATTFGASAGVSTVVCYIESSAGVAEGGRTGLTSVVAGLLFLFSLWFFPIAEMIGGGYRQGDLTLYPITAPVLIIVGCMMVSQCVKINWSAWDEALPAYLIICGIPFTYSIADGMALGFISYPLIQLLGGKGRECHWGLYAIAAAFLVRFAWA</sequence>
<evidence type="ECO:0000256" key="8">
    <source>
        <dbReference type="PIRNR" id="PIRNR005353"/>
    </source>
</evidence>
<dbReference type="InterPro" id="IPR045018">
    <property type="entry name" value="Azg-like"/>
</dbReference>
<dbReference type="InterPro" id="IPR006043">
    <property type="entry name" value="NCS2"/>
</dbReference>
<feature type="transmembrane region" description="Helical" evidence="9">
    <location>
        <begin position="197"/>
        <end position="216"/>
    </location>
</feature>
<reference evidence="11" key="1">
    <citation type="submission" date="2020-02" db="EMBL/GenBank/DDBJ databases">
        <title>Genomic and physiological characterization of two novel Nitrospinaceae genera.</title>
        <authorList>
            <person name="Mueller A.J."/>
            <person name="Jung M.-Y."/>
            <person name="Strachan C.R."/>
            <person name="Herbold C.W."/>
            <person name="Kirkegaard R.H."/>
            <person name="Daims H."/>
        </authorList>
    </citation>
    <scope>NUCLEOTIDE SEQUENCE [LARGE SCALE GENOMIC DNA]</scope>
</reference>
<evidence type="ECO:0000256" key="2">
    <source>
        <dbReference type="ARBA" id="ARBA00005697"/>
    </source>
</evidence>
<feature type="transmembrane region" description="Helical" evidence="9">
    <location>
        <begin position="132"/>
        <end position="153"/>
    </location>
</feature>
<feature type="transmembrane region" description="Helical" evidence="9">
    <location>
        <begin position="386"/>
        <end position="413"/>
    </location>
</feature>
<accession>A0A7T0C5G0</accession>
<evidence type="ECO:0000313" key="11">
    <source>
        <dbReference type="Proteomes" id="UP000594464"/>
    </source>
</evidence>
<feature type="transmembrane region" description="Helical" evidence="9">
    <location>
        <begin position="55"/>
        <end position="77"/>
    </location>
</feature>
<comment type="subcellular location">
    <subcellularLocation>
        <location evidence="1 8">Cell membrane</location>
        <topology evidence="1 8">Multi-pass membrane protein</topology>
    </subcellularLocation>
</comment>
<protein>
    <submittedName>
        <fullName evidence="10">NCS2 family permease</fullName>
    </submittedName>
</protein>
<keyword evidence="7 8" id="KW-0472">Membrane</keyword>
<dbReference type="PIRSF" id="PIRSF005353">
    <property type="entry name" value="PbuG"/>
    <property type="match status" value="1"/>
</dbReference>
<feature type="transmembrane region" description="Helical" evidence="9">
    <location>
        <begin position="320"/>
        <end position="339"/>
    </location>
</feature>
<evidence type="ECO:0000256" key="4">
    <source>
        <dbReference type="ARBA" id="ARBA00022475"/>
    </source>
</evidence>
<dbReference type="Pfam" id="PF00860">
    <property type="entry name" value="Xan_ur_permease"/>
    <property type="match status" value="1"/>
</dbReference>
<keyword evidence="4 8" id="KW-1003">Cell membrane</keyword>
<feature type="transmembrane region" description="Helical" evidence="9">
    <location>
        <begin position="425"/>
        <end position="440"/>
    </location>
</feature>
<organism evidence="10 11">
    <name type="scientific">Candidatus Nitrohelix vancouverensis</name>
    <dbReference type="NCBI Taxonomy" id="2705534"/>
    <lineage>
        <taxon>Bacteria</taxon>
        <taxon>Pseudomonadati</taxon>
        <taxon>Nitrospinota/Tectimicrobiota group</taxon>
        <taxon>Nitrospinota</taxon>
        <taxon>Nitrospinia</taxon>
        <taxon>Nitrospinales</taxon>
        <taxon>Nitrospinaceae</taxon>
        <taxon>Candidatus Nitrohelix</taxon>
    </lineage>
</organism>
<dbReference type="EMBL" id="CP048620">
    <property type="protein sequence ID" value="QPJ66867.1"/>
    <property type="molecule type" value="Genomic_DNA"/>
</dbReference>
<feature type="transmembrane region" description="Helical" evidence="9">
    <location>
        <begin position="22"/>
        <end position="43"/>
    </location>
</feature>
<dbReference type="GO" id="GO:0005886">
    <property type="term" value="C:plasma membrane"/>
    <property type="evidence" value="ECO:0007669"/>
    <property type="project" value="UniProtKB-SubCell"/>
</dbReference>
<dbReference type="PANTHER" id="PTHR43337:SF1">
    <property type="entry name" value="XANTHINE_URACIL PERMEASE C887.17-RELATED"/>
    <property type="match status" value="1"/>
</dbReference>
<dbReference type="InterPro" id="IPR026033">
    <property type="entry name" value="Azg-like_bact_archaea"/>
</dbReference>
<evidence type="ECO:0000256" key="6">
    <source>
        <dbReference type="ARBA" id="ARBA00022989"/>
    </source>
</evidence>